<dbReference type="GO" id="GO:0051607">
    <property type="term" value="P:defense response to virus"/>
    <property type="evidence" value="ECO:0007669"/>
    <property type="project" value="UniProtKB-UniRule"/>
</dbReference>
<keyword evidence="6 9" id="KW-0051">Antiviral defense</keyword>
<dbReference type="Proteomes" id="UP000033111">
    <property type="component" value="Chromosome"/>
</dbReference>
<comment type="function">
    <text evidence="9">CRISPR (clustered regularly interspaced short palindromic repeat), is an adaptive immune system that provides protection against mobile genetic elements (viruses, transposable elements and conjugative plasmids). CRISPR clusters contain spacers, sequences complementary to antecedent mobile elements, and target invading nucleic acids. CRISPR clusters are transcribed and processed into CRISPR RNA (crRNA). Acts as a dsDNA endonuclease. Involved in the integration of spacer DNA into the CRISPR cassette.</text>
</comment>
<reference evidence="10 11" key="1">
    <citation type="submission" date="2014-07" db="EMBL/GenBank/DDBJ databases">
        <title>Methanogenic archaea and the global carbon cycle.</title>
        <authorList>
            <person name="Henriksen J.R."/>
            <person name="Luke J."/>
            <person name="Reinhart S."/>
            <person name="Benedict M.N."/>
            <person name="Youngblut N.D."/>
            <person name="Metcalf M.E."/>
            <person name="Whitaker R.J."/>
            <person name="Metcalf W.W."/>
        </authorList>
    </citation>
    <scope>NUCLEOTIDE SEQUENCE [LARGE SCALE GENOMIC DNA]</scope>
    <source>
        <strain evidence="10 11">T4/M</strain>
    </source>
</reference>
<dbReference type="PANTHER" id="PTHR34353:SF2">
    <property type="entry name" value="CRISPR-ASSOCIATED ENDONUCLEASE CAS1 1"/>
    <property type="match status" value="1"/>
</dbReference>
<evidence type="ECO:0000256" key="2">
    <source>
        <dbReference type="ARBA" id="ARBA00022723"/>
    </source>
</evidence>
<dbReference type="InterPro" id="IPR042211">
    <property type="entry name" value="CRISPR-assoc_Cas1_N"/>
</dbReference>
<dbReference type="AlphaFoldDB" id="A0A0E3L8D2"/>
<dbReference type="GO" id="GO:0003677">
    <property type="term" value="F:DNA binding"/>
    <property type="evidence" value="ECO:0007669"/>
    <property type="project" value="UniProtKB-KW"/>
</dbReference>
<dbReference type="Gene3D" id="1.20.120.920">
    <property type="entry name" value="CRISPR-associated endonuclease Cas1, C-terminal domain"/>
    <property type="match status" value="1"/>
</dbReference>
<evidence type="ECO:0000313" key="11">
    <source>
        <dbReference type="Proteomes" id="UP000033111"/>
    </source>
</evidence>
<evidence type="ECO:0000256" key="9">
    <source>
        <dbReference type="HAMAP-Rule" id="MF_01470"/>
    </source>
</evidence>
<dbReference type="GO" id="GO:0046872">
    <property type="term" value="F:metal ion binding"/>
    <property type="evidence" value="ECO:0007669"/>
    <property type="project" value="UniProtKB-UniRule"/>
</dbReference>
<dbReference type="GO" id="GO:0043571">
    <property type="term" value="P:maintenance of CRISPR repeat elements"/>
    <property type="evidence" value="ECO:0007669"/>
    <property type="project" value="UniProtKB-UniRule"/>
</dbReference>
<feature type="binding site" evidence="9">
    <location>
        <position position="248"/>
    </location>
    <ligand>
        <name>Mn(2+)</name>
        <dbReference type="ChEBI" id="CHEBI:29035"/>
    </ligand>
</feature>
<evidence type="ECO:0000313" key="10">
    <source>
        <dbReference type="EMBL" id="AKB28316.1"/>
    </source>
</evidence>
<comment type="similarity">
    <text evidence="9">Belongs to the CRISPR-associated endonuclease Cas1 family.</text>
</comment>
<evidence type="ECO:0000256" key="5">
    <source>
        <dbReference type="ARBA" id="ARBA00022842"/>
    </source>
</evidence>
<gene>
    <name evidence="9" type="primary">cas1</name>
    <name evidence="10" type="ORF">MSSIT_1597</name>
</gene>
<protein>
    <recommendedName>
        <fullName evidence="9">CRISPR-associated endonuclease Cas1</fullName>
        <ecNumber evidence="9">3.1.-.-</ecNumber>
    </recommendedName>
</protein>
<dbReference type="KEGG" id="msw:MSSIT_1597"/>
<dbReference type="PANTHER" id="PTHR34353">
    <property type="entry name" value="CRISPR-ASSOCIATED ENDONUCLEASE CAS1 1"/>
    <property type="match status" value="1"/>
</dbReference>
<sequence>MVRLLLLNGHGINMHVDGAKLHIKDGRFSTTEEPQEYIFSPKRIDIDSIIIYGKSGNLTLEAVRWLIKHNVQISILNWDGKLLTTMLPPESTNVKTKFAQYHAFEDKEARLEIAKNFIEAKFDKSKTVLDFLSQRYPEIEFDISEGLTKLKDVKSTREILGIEGTLAGKYWIEFSKAVPKEYDFCNRIDQFRRAMGSGDMVNTMLNYGYSLLESECLRVINTVGLDAHVGFLHEMTPSKNSLAYDLQEPFRFLVDLAVISLVESGAMESKDFIRTENYNLRLKPTGARKIVNEFSNMLNKKVSYQGKESTWSYVIFLKVRELAHYLTSKKEKLNFVKPEYEIERIDSYDIRQKILNISYVDWKKLGFSKGTLHYMKQNAKSDKPFTLNAHVLERVNKWEALVSSQK</sequence>
<dbReference type="InterPro" id="IPR050646">
    <property type="entry name" value="Cas1"/>
</dbReference>
<dbReference type="CDD" id="cd09634">
    <property type="entry name" value="Cas1_I-II-III"/>
    <property type="match status" value="1"/>
</dbReference>
<evidence type="ECO:0000256" key="8">
    <source>
        <dbReference type="ARBA" id="ARBA00023211"/>
    </source>
</evidence>
<keyword evidence="3 9" id="KW-0255">Endonuclease</keyword>
<feature type="binding site" evidence="9">
    <location>
        <position position="233"/>
    </location>
    <ligand>
        <name>Mn(2+)</name>
        <dbReference type="ChEBI" id="CHEBI:29035"/>
    </ligand>
</feature>
<keyword evidence="7 9" id="KW-0238">DNA-binding</keyword>
<evidence type="ECO:0000256" key="3">
    <source>
        <dbReference type="ARBA" id="ARBA00022759"/>
    </source>
</evidence>
<dbReference type="HAMAP" id="MF_01470">
    <property type="entry name" value="Cas1"/>
    <property type="match status" value="1"/>
</dbReference>
<dbReference type="InterPro" id="IPR002729">
    <property type="entry name" value="CRISPR-assoc_Cas1"/>
</dbReference>
<keyword evidence="8 9" id="KW-0464">Manganese</keyword>
<proteinExistence type="inferred from homology"/>
<dbReference type="GO" id="GO:0004519">
    <property type="term" value="F:endonuclease activity"/>
    <property type="evidence" value="ECO:0007669"/>
    <property type="project" value="UniProtKB-UniRule"/>
</dbReference>
<dbReference type="EC" id="3.1.-.-" evidence="9"/>
<evidence type="ECO:0000256" key="1">
    <source>
        <dbReference type="ARBA" id="ARBA00022722"/>
    </source>
</evidence>
<dbReference type="HOGENOM" id="CLU_052779_0_0_2"/>
<dbReference type="EMBL" id="CP009506">
    <property type="protein sequence ID" value="AKB28316.1"/>
    <property type="molecule type" value="Genomic_DNA"/>
</dbReference>
<comment type="cofactor">
    <cofactor evidence="9">
        <name>Mg(2+)</name>
        <dbReference type="ChEBI" id="CHEBI:18420"/>
    </cofactor>
    <cofactor evidence="9">
        <name>Mn(2+)</name>
        <dbReference type="ChEBI" id="CHEBI:29035"/>
    </cofactor>
</comment>
<comment type="subunit">
    <text evidence="9">Homodimer, forms a heterotetramer with a Cas2 homodimer.</text>
</comment>
<keyword evidence="2 9" id="KW-0479">Metal-binding</keyword>
<accession>A0A0E3L8D2</accession>
<dbReference type="NCBIfam" id="TIGR00287">
    <property type="entry name" value="cas1"/>
    <property type="match status" value="1"/>
</dbReference>
<evidence type="ECO:0000256" key="6">
    <source>
        <dbReference type="ARBA" id="ARBA00023118"/>
    </source>
</evidence>
<keyword evidence="11" id="KW-1185">Reference proteome</keyword>
<keyword evidence="4 9" id="KW-0378">Hydrolase</keyword>
<feature type="binding site" evidence="9">
    <location>
        <position position="163"/>
    </location>
    <ligand>
        <name>Mn(2+)</name>
        <dbReference type="ChEBI" id="CHEBI:29035"/>
    </ligand>
</feature>
<evidence type="ECO:0000256" key="4">
    <source>
        <dbReference type="ARBA" id="ARBA00022801"/>
    </source>
</evidence>
<dbReference type="GO" id="GO:0016787">
    <property type="term" value="F:hydrolase activity"/>
    <property type="evidence" value="ECO:0007669"/>
    <property type="project" value="UniProtKB-KW"/>
</dbReference>
<organism evidence="10 11">
    <name type="scientific">Methanosarcina siciliae T4/M</name>
    <dbReference type="NCBI Taxonomy" id="1434120"/>
    <lineage>
        <taxon>Archaea</taxon>
        <taxon>Methanobacteriati</taxon>
        <taxon>Methanobacteriota</taxon>
        <taxon>Stenosarchaea group</taxon>
        <taxon>Methanomicrobia</taxon>
        <taxon>Methanosarcinales</taxon>
        <taxon>Methanosarcinaceae</taxon>
        <taxon>Methanosarcina</taxon>
    </lineage>
</organism>
<name>A0A0E3L8D2_9EURY</name>
<dbReference type="Gene3D" id="3.100.10.20">
    <property type="entry name" value="CRISPR-associated endonuclease Cas1, N-terminal domain"/>
    <property type="match status" value="1"/>
</dbReference>
<dbReference type="Pfam" id="PF01867">
    <property type="entry name" value="Cas_Cas1"/>
    <property type="match status" value="1"/>
</dbReference>
<evidence type="ECO:0000256" key="7">
    <source>
        <dbReference type="ARBA" id="ARBA00023125"/>
    </source>
</evidence>
<keyword evidence="5 9" id="KW-0460">Magnesium</keyword>
<keyword evidence="1 9" id="KW-0540">Nuclease</keyword>
<dbReference type="InterPro" id="IPR042206">
    <property type="entry name" value="CRISPR-assoc_Cas1_C"/>
</dbReference>
<dbReference type="PATRIC" id="fig|1434120.4.peg.2045"/>